<sequence>MLLWRGKSSSKDARKKTSKESLIDTLHRKFKIPSESKPACRSGGSQRRGSDTVSEKGPQSQAQSSRSPSPSKQVSRCQSFVERACDQPLPLPGLHRVSIDRTDSGISVSAKPRFEKGSKQSLFLPVPRPGCIRNRPDPTDLDGDLVTASVSSECSTYSDDPADSRQHSPLALDYENGSRTAAGSPSSMMANDQSSVTQINSREALKPAGKPYTEPPLLGSGHCSSPGSGHNSGHNSMGGDMSGQLFWQPSRGSPEYSPIPSPRMASPGPSSRIHSGAVTPLHPRAGGATTESQTS</sequence>
<feature type="compositionally biased region" description="Low complexity" evidence="1">
    <location>
        <begin position="58"/>
        <end position="75"/>
    </location>
</feature>
<dbReference type="EMBL" id="CM018041">
    <property type="protein sequence ID" value="KAA8533702.1"/>
    <property type="molecule type" value="Genomic_DNA"/>
</dbReference>
<feature type="compositionally biased region" description="Polar residues" evidence="1">
    <location>
        <begin position="177"/>
        <end position="201"/>
    </location>
</feature>
<accession>A0A5J5AVC1</accession>
<evidence type="ECO:0000313" key="2">
    <source>
        <dbReference type="EMBL" id="KAA8533702.1"/>
    </source>
</evidence>
<evidence type="ECO:0000256" key="1">
    <source>
        <dbReference type="SAM" id="MobiDB-lite"/>
    </source>
</evidence>
<keyword evidence="3" id="KW-1185">Reference proteome</keyword>
<protein>
    <submittedName>
        <fullName evidence="2">Uncharacterized protein</fullName>
    </submittedName>
</protein>
<organism evidence="2 3">
    <name type="scientific">Nyssa sinensis</name>
    <dbReference type="NCBI Taxonomy" id="561372"/>
    <lineage>
        <taxon>Eukaryota</taxon>
        <taxon>Viridiplantae</taxon>
        <taxon>Streptophyta</taxon>
        <taxon>Embryophyta</taxon>
        <taxon>Tracheophyta</taxon>
        <taxon>Spermatophyta</taxon>
        <taxon>Magnoliopsida</taxon>
        <taxon>eudicotyledons</taxon>
        <taxon>Gunneridae</taxon>
        <taxon>Pentapetalae</taxon>
        <taxon>asterids</taxon>
        <taxon>Cornales</taxon>
        <taxon>Nyssaceae</taxon>
        <taxon>Nyssa</taxon>
    </lineage>
</organism>
<dbReference type="OrthoDB" id="1737895at2759"/>
<name>A0A5J5AVC1_9ASTE</name>
<proteinExistence type="predicted"/>
<feature type="compositionally biased region" description="Low complexity" evidence="1">
    <location>
        <begin position="219"/>
        <end position="239"/>
    </location>
</feature>
<feature type="compositionally biased region" description="Polar residues" evidence="1">
    <location>
        <begin position="148"/>
        <end position="158"/>
    </location>
</feature>
<evidence type="ECO:0000313" key="3">
    <source>
        <dbReference type="Proteomes" id="UP000325577"/>
    </source>
</evidence>
<reference evidence="2 3" key="1">
    <citation type="submission" date="2019-09" db="EMBL/GenBank/DDBJ databases">
        <title>A chromosome-level genome assembly of the Chinese tupelo Nyssa sinensis.</title>
        <authorList>
            <person name="Yang X."/>
            <person name="Kang M."/>
            <person name="Yang Y."/>
            <person name="Xiong H."/>
            <person name="Wang M."/>
            <person name="Zhang Z."/>
            <person name="Wang Z."/>
            <person name="Wu H."/>
            <person name="Ma T."/>
            <person name="Liu J."/>
            <person name="Xi Z."/>
        </authorList>
    </citation>
    <scope>NUCLEOTIDE SEQUENCE [LARGE SCALE GENOMIC DNA]</scope>
    <source>
        <strain evidence="2">J267</strain>
        <tissue evidence="2">Leaf</tissue>
    </source>
</reference>
<feature type="region of interest" description="Disordered" evidence="1">
    <location>
        <begin position="1"/>
        <end position="295"/>
    </location>
</feature>
<feature type="compositionally biased region" description="Basic and acidic residues" evidence="1">
    <location>
        <begin position="18"/>
        <end position="27"/>
    </location>
</feature>
<dbReference type="AlphaFoldDB" id="A0A5J5AVC1"/>
<gene>
    <name evidence="2" type="ORF">F0562_031219</name>
</gene>
<dbReference type="Proteomes" id="UP000325577">
    <property type="component" value="Linkage Group LG18"/>
</dbReference>